<feature type="transmembrane region" description="Helical" evidence="1">
    <location>
        <begin position="248"/>
        <end position="268"/>
    </location>
</feature>
<feature type="transmembrane region" description="Helical" evidence="1">
    <location>
        <begin position="218"/>
        <end position="241"/>
    </location>
</feature>
<feature type="transmembrane region" description="Helical" evidence="1">
    <location>
        <begin position="344"/>
        <end position="361"/>
    </location>
</feature>
<feature type="transmembrane region" description="Helical" evidence="1">
    <location>
        <begin position="125"/>
        <end position="148"/>
    </location>
</feature>
<comment type="caution">
    <text evidence="2">The sequence shown here is derived from an EMBL/GenBank/DDBJ whole genome shotgun (WGS) entry which is preliminary data.</text>
</comment>
<protein>
    <recommendedName>
        <fullName evidence="4">Gustatory receptor</fullName>
    </recommendedName>
</protein>
<evidence type="ECO:0008006" key="4">
    <source>
        <dbReference type="Google" id="ProtNLM"/>
    </source>
</evidence>
<dbReference type="OrthoDB" id="8298093at2759"/>
<feature type="transmembrane region" description="Helical" evidence="1">
    <location>
        <begin position="94"/>
        <end position="113"/>
    </location>
</feature>
<evidence type="ECO:0000256" key="1">
    <source>
        <dbReference type="SAM" id="Phobius"/>
    </source>
</evidence>
<accession>A0A226D9U7</accession>
<evidence type="ECO:0000313" key="3">
    <source>
        <dbReference type="Proteomes" id="UP000198287"/>
    </source>
</evidence>
<keyword evidence="1" id="KW-0812">Transmembrane</keyword>
<keyword evidence="1" id="KW-1133">Transmembrane helix</keyword>
<dbReference type="AlphaFoldDB" id="A0A226D9U7"/>
<sequence>MFRDGKSDSGKPTRFEAQVVSFGDAHNLQVDRLFTLNDKFKDKDVDSAPFENQAAQYWKIFFDFSYYTLLTPFRYSWDRNTGLYKMKKKRRQIFLQRALYACTTVYFICRVLKMSKMDPIQNPDLYFQVAYYFFDTTFLAVLFIWFGFQAHKVTDVFHDLQVNNHKYYRNYRNSRKARRISAIICIGCLGTLVLQILETFLDHGWSWYGFWDYWMEDAAWALGVRPITDLCPICFGLLAITGSLLEKLFNAFSDVLFTMTVLMFSNLVDSFAADMRRTTLSSPNPLDPNEVLEHYWWLKAITNKINYAMALINGAFIAGNLPFYATNVFEVGNGDANIFMRMRYTFYCSYWYPSLCIAAAANQRFRFVRSWICKEENYSRIPDKKLRVFLHEVNYQTVGIGSFGIITVTWSTVGSILSIIVSYAMMKSQLAAVAPVEGDSAANATSLMQNLTRSLW</sequence>
<dbReference type="Proteomes" id="UP000198287">
    <property type="component" value="Unassembled WGS sequence"/>
</dbReference>
<gene>
    <name evidence="2" type="ORF">Fcan01_24245</name>
</gene>
<keyword evidence="1" id="KW-0472">Membrane</keyword>
<feature type="transmembrane region" description="Helical" evidence="1">
    <location>
        <begin position="180"/>
        <end position="198"/>
    </location>
</feature>
<dbReference type="EMBL" id="LNIX01000031">
    <property type="protein sequence ID" value="OXA41026.1"/>
    <property type="molecule type" value="Genomic_DNA"/>
</dbReference>
<evidence type="ECO:0000313" key="2">
    <source>
        <dbReference type="EMBL" id="OXA41026.1"/>
    </source>
</evidence>
<proteinExistence type="predicted"/>
<name>A0A226D9U7_FOLCA</name>
<reference evidence="2 3" key="1">
    <citation type="submission" date="2015-12" db="EMBL/GenBank/DDBJ databases">
        <title>The genome of Folsomia candida.</title>
        <authorList>
            <person name="Faddeeva A."/>
            <person name="Derks M.F."/>
            <person name="Anvar Y."/>
            <person name="Smit S."/>
            <person name="Van Straalen N."/>
            <person name="Roelofs D."/>
        </authorList>
    </citation>
    <scope>NUCLEOTIDE SEQUENCE [LARGE SCALE GENOMIC DNA]</scope>
    <source>
        <strain evidence="2 3">VU population</strain>
        <tissue evidence="2">Whole body</tissue>
    </source>
</reference>
<feature type="transmembrane region" description="Helical" evidence="1">
    <location>
        <begin position="305"/>
        <end position="323"/>
    </location>
</feature>
<keyword evidence="3" id="KW-1185">Reference proteome</keyword>
<feature type="transmembrane region" description="Helical" evidence="1">
    <location>
        <begin position="398"/>
        <end position="421"/>
    </location>
</feature>
<organism evidence="2 3">
    <name type="scientific">Folsomia candida</name>
    <name type="common">Springtail</name>
    <dbReference type="NCBI Taxonomy" id="158441"/>
    <lineage>
        <taxon>Eukaryota</taxon>
        <taxon>Metazoa</taxon>
        <taxon>Ecdysozoa</taxon>
        <taxon>Arthropoda</taxon>
        <taxon>Hexapoda</taxon>
        <taxon>Collembola</taxon>
        <taxon>Entomobryomorpha</taxon>
        <taxon>Isotomoidea</taxon>
        <taxon>Isotomidae</taxon>
        <taxon>Proisotominae</taxon>
        <taxon>Folsomia</taxon>
    </lineage>
</organism>